<comment type="caution">
    <text evidence="10">The sequence shown here is derived from an EMBL/GenBank/DDBJ whole genome shotgun (WGS) entry which is preliminary data.</text>
</comment>
<dbReference type="Gene3D" id="1.20.144.10">
    <property type="entry name" value="Phosphatidic acid phosphatase type 2/haloperoxidase"/>
    <property type="match status" value="1"/>
</dbReference>
<accession>A0A8H7PRZ3</accession>
<feature type="transmembrane region" description="Helical" evidence="8">
    <location>
        <begin position="185"/>
        <end position="204"/>
    </location>
</feature>
<gene>
    <name evidence="10" type="ORF">INT43_003409</name>
</gene>
<sequence length="500" mass="55893">MARKVFKTISDDVDAGLHDDRLYDKALHPWRAKLRRIMLPLIRMETPYLAAFQVILSASTYSRKPSVIDIVGKSLNDRPKYVDLGSMYTSYGLQTWLISKLLPSMLQLGDYYGFWRFLVRIYQGKDFMCLPRPLSPPVHRLTMSSSVALEYGFPSTHSTNSISVALFLMAWIYEHASSEDPFRTLGLVVLSIYAVSVVFGRIYCGMHSITDIVGGAILAFILYWGQWTFREQFEQIVTGDSYWIFLSVPLLFLMVGIHPDPIERCPCFEDSVCFLGVLIGLLPASWFCAHSSFSQAAFGVTSGSRSTTGTSLLLISIFKVIIGVAILFMWRMACKTVCYFILPPIYRAFNLPHRKFEIGARTYKNLRHANIHPIPSVLDLRGLTSTVQESDHVGIQSGIDLHEKRVFEARHRFQKDIDEKGGGGGAAPSTPVLVSTSLREKNASDDFDPSSLLIVEDSPLRYDVDIVTKLIVYAGIGALAVHAIPILFEIAGIGLDAGRQ</sequence>
<feature type="transmembrane region" description="Helical" evidence="8">
    <location>
        <begin position="241"/>
        <end position="259"/>
    </location>
</feature>
<evidence type="ECO:0000256" key="6">
    <source>
        <dbReference type="ARBA" id="ARBA00023136"/>
    </source>
</evidence>
<comment type="subcellular location">
    <subcellularLocation>
        <location evidence="1">Endoplasmic reticulum membrane</location>
        <topology evidence="1">Multi-pass membrane protein</topology>
    </subcellularLocation>
</comment>
<dbReference type="Pfam" id="PF01569">
    <property type="entry name" value="PAP2"/>
    <property type="match status" value="1"/>
</dbReference>
<keyword evidence="2 8" id="KW-0812">Transmembrane</keyword>
<proteinExistence type="inferred from homology"/>
<feature type="transmembrane region" description="Helical" evidence="8">
    <location>
        <begin position="312"/>
        <end position="330"/>
    </location>
</feature>
<protein>
    <recommendedName>
        <fullName evidence="9">Phosphatidic acid phosphatase type 2/haloperoxidase domain-containing protein</fullName>
    </recommendedName>
</protein>
<evidence type="ECO:0000256" key="7">
    <source>
        <dbReference type="ARBA" id="ARBA00038324"/>
    </source>
</evidence>
<dbReference type="Proteomes" id="UP000654370">
    <property type="component" value="Unassembled WGS sequence"/>
</dbReference>
<evidence type="ECO:0000313" key="10">
    <source>
        <dbReference type="EMBL" id="KAG2178156.1"/>
    </source>
</evidence>
<feature type="transmembrane region" description="Helical" evidence="8">
    <location>
        <begin position="271"/>
        <end position="292"/>
    </location>
</feature>
<comment type="similarity">
    <text evidence="7">Belongs to the type 2 lipid phosphate phosphatase family.</text>
</comment>
<evidence type="ECO:0000259" key="9">
    <source>
        <dbReference type="SMART" id="SM00014"/>
    </source>
</evidence>
<reference evidence="10" key="1">
    <citation type="submission" date="2020-12" db="EMBL/GenBank/DDBJ databases">
        <title>Metabolic potential, ecology and presence of endohyphal bacteria is reflected in genomic diversity of Mucoromycotina.</title>
        <authorList>
            <person name="Muszewska A."/>
            <person name="Okrasinska A."/>
            <person name="Steczkiewicz K."/>
            <person name="Drgas O."/>
            <person name="Orlowska M."/>
            <person name="Perlinska-Lenart U."/>
            <person name="Aleksandrzak-Piekarczyk T."/>
            <person name="Szatraj K."/>
            <person name="Zielenkiewicz U."/>
            <person name="Pilsyk S."/>
            <person name="Malc E."/>
            <person name="Mieczkowski P."/>
            <person name="Kruszewska J.S."/>
            <person name="Biernat P."/>
            <person name="Pawlowska J."/>
        </authorList>
    </citation>
    <scope>NUCLEOTIDE SEQUENCE</scope>
    <source>
        <strain evidence="10">WA0000067209</strain>
    </source>
</reference>
<keyword evidence="5 8" id="KW-1133">Transmembrane helix</keyword>
<evidence type="ECO:0000256" key="8">
    <source>
        <dbReference type="SAM" id="Phobius"/>
    </source>
</evidence>
<evidence type="ECO:0000313" key="11">
    <source>
        <dbReference type="Proteomes" id="UP000654370"/>
    </source>
</evidence>
<organism evidence="10 11">
    <name type="scientific">Mortierella isabellina</name>
    <name type="common">Filamentous fungus</name>
    <name type="synonym">Umbelopsis isabellina</name>
    <dbReference type="NCBI Taxonomy" id="91625"/>
    <lineage>
        <taxon>Eukaryota</taxon>
        <taxon>Fungi</taxon>
        <taxon>Fungi incertae sedis</taxon>
        <taxon>Mucoromycota</taxon>
        <taxon>Mucoromycotina</taxon>
        <taxon>Umbelopsidomycetes</taxon>
        <taxon>Umbelopsidales</taxon>
        <taxon>Umbelopsidaceae</taxon>
        <taxon>Umbelopsis</taxon>
    </lineage>
</organism>
<evidence type="ECO:0000256" key="5">
    <source>
        <dbReference type="ARBA" id="ARBA00022989"/>
    </source>
</evidence>
<evidence type="ECO:0000256" key="2">
    <source>
        <dbReference type="ARBA" id="ARBA00022692"/>
    </source>
</evidence>
<dbReference type="SMART" id="SM00014">
    <property type="entry name" value="acidPPc"/>
    <property type="match status" value="1"/>
</dbReference>
<feature type="transmembrane region" description="Helical" evidence="8">
    <location>
        <begin position="470"/>
        <end position="495"/>
    </location>
</feature>
<evidence type="ECO:0000256" key="4">
    <source>
        <dbReference type="ARBA" id="ARBA00022824"/>
    </source>
</evidence>
<name>A0A8H7PRZ3_MORIS</name>
<dbReference type="GO" id="GO:0005789">
    <property type="term" value="C:endoplasmic reticulum membrane"/>
    <property type="evidence" value="ECO:0007669"/>
    <property type="project" value="UniProtKB-SubCell"/>
</dbReference>
<dbReference type="PANTHER" id="PTHR14969">
    <property type="entry name" value="SPHINGOSINE-1-PHOSPHATE PHOSPHOHYDROLASE"/>
    <property type="match status" value="1"/>
</dbReference>
<dbReference type="InterPro" id="IPR036938">
    <property type="entry name" value="PAP2/HPO_sf"/>
</dbReference>
<dbReference type="AlphaFoldDB" id="A0A8H7PRZ3"/>
<dbReference type="PANTHER" id="PTHR14969:SF28">
    <property type="entry name" value="DIHYDROSPHINGOSINE 1-PHOSPHATE PHOSPHATASE LCB3-RELATED"/>
    <property type="match status" value="1"/>
</dbReference>
<evidence type="ECO:0000256" key="3">
    <source>
        <dbReference type="ARBA" id="ARBA00022801"/>
    </source>
</evidence>
<feature type="domain" description="Phosphatidic acid phosphatase type 2/haloperoxidase" evidence="9">
    <location>
        <begin position="107"/>
        <end position="227"/>
    </location>
</feature>
<dbReference type="SUPFAM" id="SSF48317">
    <property type="entry name" value="Acid phosphatase/Vanadium-dependent haloperoxidase"/>
    <property type="match status" value="1"/>
</dbReference>
<dbReference type="OrthoDB" id="301434at2759"/>
<dbReference type="GO" id="GO:0042392">
    <property type="term" value="F:sphingosine-1-phosphate phosphatase activity"/>
    <property type="evidence" value="ECO:0007669"/>
    <property type="project" value="TreeGrafter"/>
</dbReference>
<dbReference type="InterPro" id="IPR000326">
    <property type="entry name" value="PAP2/HPO"/>
</dbReference>
<feature type="transmembrane region" description="Helical" evidence="8">
    <location>
        <begin position="151"/>
        <end position="173"/>
    </location>
</feature>
<dbReference type="EMBL" id="JAEPQZ010000008">
    <property type="protein sequence ID" value="KAG2178156.1"/>
    <property type="molecule type" value="Genomic_DNA"/>
</dbReference>
<keyword evidence="6 8" id="KW-0472">Membrane</keyword>
<keyword evidence="11" id="KW-1185">Reference proteome</keyword>
<keyword evidence="4" id="KW-0256">Endoplasmic reticulum</keyword>
<evidence type="ECO:0000256" key="1">
    <source>
        <dbReference type="ARBA" id="ARBA00004477"/>
    </source>
</evidence>
<keyword evidence="3" id="KW-0378">Hydrolase</keyword>
<feature type="transmembrane region" description="Helical" evidence="8">
    <location>
        <begin position="211"/>
        <end position="229"/>
    </location>
</feature>